<proteinExistence type="predicted"/>
<keyword evidence="2" id="KW-1133">Transmembrane helix</keyword>
<feature type="transmembrane region" description="Helical" evidence="2">
    <location>
        <begin position="38"/>
        <end position="59"/>
    </location>
</feature>
<dbReference type="Proteomes" id="UP000275256">
    <property type="component" value="Unassembled WGS sequence"/>
</dbReference>
<dbReference type="EMBL" id="REFW01000001">
    <property type="protein sequence ID" value="RMB62041.1"/>
    <property type="molecule type" value="Genomic_DNA"/>
</dbReference>
<sequence length="768" mass="82347">MNGHELSDAFQRILPEQPSAGGWAGRARRRSQHRRRMVGAAAVAVVVAFAIPMGLHLGAGPQVMTTPAPTATPQPEREGMPTPCQEAADKNFEGTDPVDGKLPEGATKLWLCGEAYPRLPYGGQLAFIGPQEALTVGVDEAVSAFNDLTWQEGAAIDCASSGEVYHLLVEYPDQKTQTLEGNFAPDGCQHFRMSSGIVEGADGYVATLQDLWEAQRESTDPVQLDVTMCPGYTSLFSMDPADLGHGHGCVLQRKTTAGGAGATMRSDDLPADLLTLVRDKVSSGGEPLSRFGAFSSDEQIVLLSPHNDPVTLSWGTWGRAAGLMWNNPERRVWYPDAAQAQRLDDYFAQLRRNPDAEPEPTLGPEDTGGLTPKVCADIRDGTLAPDQLPAGDRLPVGAERVWLCGDLNARFGGQLGLREPLVVDPDRVVDAINQLEPMPAREGDGCTEVGGVTYHLAIDYPDGRRRVISAETVNCRWVGGWGGRVGGDALLEAIAPMWTEQRATHLSSDLGEPRLCDGYPRSDTGEPRYPHTFLPVDRAEATSGALCGLPSDSTDFDGDVVQRWLPPALVTAIAEATPTPGAPEDMRLTAGLPSIVLLNAFGDPLVLAVGEGGVVYLGEEGGAWMPSGPLADEWQEALSGLRTTPFYVAPPECGGYDPATLTGDLSRVVGGLTCLGQFAVPAKGPDLEPAFATELARRFAAESTKATLNGWNTANFLVLTDADGKSTRLYWNGRNPAHLVDEMSERSWPIPGDVQRELERYGFDFTPE</sequence>
<evidence type="ECO:0000256" key="2">
    <source>
        <dbReference type="SAM" id="Phobius"/>
    </source>
</evidence>
<dbReference type="OrthoDB" id="3727918at2"/>
<accession>A0A3M0GAN8</accession>
<feature type="region of interest" description="Disordered" evidence="1">
    <location>
        <begin position="60"/>
        <end position="82"/>
    </location>
</feature>
<comment type="caution">
    <text evidence="3">The sequence shown here is derived from an EMBL/GenBank/DDBJ whole genome shotgun (WGS) entry which is preliminary data.</text>
</comment>
<dbReference type="AlphaFoldDB" id="A0A3M0GAN8"/>
<reference evidence="3 4" key="1">
    <citation type="submission" date="2018-10" db="EMBL/GenBank/DDBJ databases">
        <title>Tessaracoccus antarcticuss sp. nov., isolated from sediment.</title>
        <authorList>
            <person name="Zhou L.Y."/>
            <person name="Du Z.J."/>
        </authorList>
    </citation>
    <scope>NUCLEOTIDE SEQUENCE [LARGE SCALE GENOMIC DNA]</scope>
    <source>
        <strain evidence="3 4">JDX10</strain>
    </source>
</reference>
<dbReference type="RefSeq" id="WP_121900589.1">
    <property type="nucleotide sequence ID" value="NZ_REFW01000001.1"/>
</dbReference>
<protein>
    <submittedName>
        <fullName evidence="3">Uncharacterized protein</fullName>
    </submittedName>
</protein>
<feature type="region of interest" description="Disordered" evidence="1">
    <location>
        <begin position="353"/>
        <end position="372"/>
    </location>
</feature>
<evidence type="ECO:0000256" key="1">
    <source>
        <dbReference type="SAM" id="MobiDB-lite"/>
    </source>
</evidence>
<name>A0A3M0GAN8_9ACTN</name>
<evidence type="ECO:0000313" key="4">
    <source>
        <dbReference type="Proteomes" id="UP000275256"/>
    </source>
</evidence>
<keyword evidence="2" id="KW-0472">Membrane</keyword>
<feature type="region of interest" description="Disordered" evidence="1">
    <location>
        <begin position="1"/>
        <end position="28"/>
    </location>
</feature>
<feature type="compositionally biased region" description="Low complexity" evidence="1">
    <location>
        <begin position="65"/>
        <end position="74"/>
    </location>
</feature>
<organism evidence="3 4">
    <name type="scientific">Tessaracoccus antarcticus</name>
    <dbReference type="NCBI Taxonomy" id="2479848"/>
    <lineage>
        <taxon>Bacteria</taxon>
        <taxon>Bacillati</taxon>
        <taxon>Actinomycetota</taxon>
        <taxon>Actinomycetes</taxon>
        <taxon>Propionibacteriales</taxon>
        <taxon>Propionibacteriaceae</taxon>
        <taxon>Tessaracoccus</taxon>
    </lineage>
</organism>
<keyword evidence="4" id="KW-1185">Reference proteome</keyword>
<gene>
    <name evidence="3" type="ORF">EAX62_05500</name>
</gene>
<keyword evidence="2" id="KW-0812">Transmembrane</keyword>
<evidence type="ECO:0000313" key="3">
    <source>
        <dbReference type="EMBL" id="RMB62041.1"/>
    </source>
</evidence>